<name>A0ABT5DU41_9BACT</name>
<sequence>MLLGTALHVPGCATSRLEAARSPAGAAAEPGGGEACERWPSGQRDQIAAVQPHVQSAARKHKLDPRLINAVIWVESKFNARARGPGGTQGLMQLMPSTARELASSLGERSRPLDAGFNVRAGSLYLARMIRKFDGSTELGLAAYHGGPGHVLKWRKAGRRGVPEGSKKYVEKILAAKKMF</sequence>
<dbReference type="Gene3D" id="1.10.530.10">
    <property type="match status" value="1"/>
</dbReference>
<dbReference type="Proteomes" id="UP001221686">
    <property type="component" value="Unassembled WGS sequence"/>
</dbReference>
<organism evidence="3 4">
    <name type="scientific">Nannocystis bainbridge</name>
    <dbReference type="NCBI Taxonomy" id="2995303"/>
    <lineage>
        <taxon>Bacteria</taxon>
        <taxon>Pseudomonadati</taxon>
        <taxon>Myxococcota</taxon>
        <taxon>Polyangia</taxon>
        <taxon>Nannocystales</taxon>
        <taxon>Nannocystaceae</taxon>
        <taxon>Nannocystis</taxon>
    </lineage>
</organism>
<proteinExistence type="inferred from homology"/>
<feature type="domain" description="Transglycosylase SLT" evidence="2">
    <location>
        <begin position="54"/>
        <end position="157"/>
    </location>
</feature>
<dbReference type="InterPro" id="IPR023346">
    <property type="entry name" value="Lysozyme-like_dom_sf"/>
</dbReference>
<evidence type="ECO:0000256" key="1">
    <source>
        <dbReference type="ARBA" id="ARBA00007734"/>
    </source>
</evidence>
<evidence type="ECO:0000259" key="2">
    <source>
        <dbReference type="Pfam" id="PF01464"/>
    </source>
</evidence>
<dbReference type="PANTHER" id="PTHR37423:SF2">
    <property type="entry name" value="MEMBRANE-BOUND LYTIC MUREIN TRANSGLYCOSYLASE C"/>
    <property type="match status" value="1"/>
</dbReference>
<accession>A0ABT5DU41</accession>
<dbReference type="PANTHER" id="PTHR37423">
    <property type="entry name" value="SOLUBLE LYTIC MUREIN TRANSGLYCOSYLASE-RELATED"/>
    <property type="match status" value="1"/>
</dbReference>
<dbReference type="CDD" id="cd16896">
    <property type="entry name" value="LT_Slt70-like"/>
    <property type="match status" value="1"/>
</dbReference>
<evidence type="ECO:0000313" key="3">
    <source>
        <dbReference type="EMBL" id="MDC0717162.1"/>
    </source>
</evidence>
<evidence type="ECO:0000313" key="4">
    <source>
        <dbReference type="Proteomes" id="UP001221686"/>
    </source>
</evidence>
<comment type="caution">
    <text evidence="3">The sequence shown here is derived from an EMBL/GenBank/DDBJ whole genome shotgun (WGS) entry which is preliminary data.</text>
</comment>
<dbReference type="InterPro" id="IPR008258">
    <property type="entry name" value="Transglycosylase_SLT_dom_1"/>
</dbReference>
<protein>
    <submittedName>
        <fullName evidence="3">Lytic transglycosylase domain-containing protein</fullName>
    </submittedName>
</protein>
<dbReference type="SUPFAM" id="SSF53955">
    <property type="entry name" value="Lysozyme-like"/>
    <property type="match status" value="1"/>
</dbReference>
<dbReference type="Pfam" id="PF01464">
    <property type="entry name" value="SLT"/>
    <property type="match status" value="1"/>
</dbReference>
<gene>
    <name evidence="3" type="ORF">POL25_09685</name>
</gene>
<reference evidence="3 4" key="1">
    <citation type="submission" date="2022-11" db="EMBL/GenBank/DDBJ databases">
        <title>Minimal conservation of predation-associated metabolite biosynthetic gene clusters underscores biosynthetic potential of Myxococcota including descriptions for ten novel species: Archangium lansinium sp. nov., Myxococcus landrumus sp. nov., Nannocystis bai.</title>
        <authorList>
            <person name="Ahearne A."/>
            <person name="Stevens C."/>
            <person name="Dowd S."/>
        </authorList>
    </citation>
    <scope>NUCLEOTIDE SEQUENCE [LARGE SCALE GENOMIC DNA]</scope>
    <source>
        <strain evidence="3 4">BB15-2</strain>
    </source>
</reference>
<comment type="similarity">
    <text evidence="1">Belongs to the transglycosylase Slt family.</text>
</comment>
<keyword evidence="4" id="KW-1185">Reference proteome</keyword>
<dbReference type="RefSeq" id="WP_272085647.1">
    <property type="nucleotide sequence ID" value="NZ_JAQNDL010000001.1"/>
</dbReference>
<dbReference type="EMBL" id="JAQNDL010000001">
    <property type="protein sequence ID" value="MDC0717162.1"/>
    <property type="molecule type" value="Genomic_DNA"/>
</dbReference>